<evidence type="ECO:0000313" key="10">
    <source>
        <dbReference type="Proteomes" id="UP000721954"/>
    </source>
</evidence>
<keyword evidence="9" id="KW-0121">Carboxypeptidase</keyword>
<reference evidence="9 10" key="1">
    <citation type="submission" date="2021-02" db="EMBL/GenBank/DDBJ databases">
        <title>Streptomyces spirodelae sp. nov., isolated from duckweed.</title>
        <authorList>
            <person name="Saimee Y."/>
            <person name="Duangmal K."/>
        </authorList>
    </citation>
    <scope>NUCLEOTIDE SEQUENCE [LARGE SCALE GENOMIC DNA]</scope>
    <source>
        <strain evidence="9 10">DSM 42105</strain>
    </source>
</reference>
<dbReference type="EMBL" id="JAFFZM010000022">
    <property type="protein sequence ID" value="MBO8202361.1"/>
    <property type="molecule type" value="Genomic_DNA"/>
</dbReference>
<dbReference type="PANTHER" id="PTHR21581:SF33">
    <property type="entry name" value="D-ALANYL-D-ALANINE CARBOXYPEPTIDASE DACB"/>
    <property type="match status" value="1"/>
</dbReference>
<evidence type="ECO:0000259" key="8">
    <source>
        <dbReference type="Pfam" id="PF00768"/>
    </source>
</evidence>
<organism evidence="9 10">
    <name type="scientific">Streptomyces smyrnaeus</name>
    <dbReference type="NCBI Taxonomy" id="1387713"/>
    <lineage>
        <taxon>Bacteria</taxon>
        <taxon>Bacillati</taxon>
        <taxon>Actinomycetota</taxon>
        <taxon>Actinomycetes</taxon>
        <taxon>Kitasatosporales</taxon>
        <taxon>Streptomycetaceae</taxon>
        <taxon>Streptomyces</taxon>
    </lineage>
</organism>
<keyword evidence="2" id="KW-0732">Signal</keyword>
<protein>
    <submittedName>
        <fullName evidence="9">D-alanyl-D-alanine carboxypeptidase</fullName>
    </submittedName>
</protein>
<keyword evidence="6" id="KW-0961">Cell wall biogenesis/degradation</keyword>
<comment type="similarity">
    <text evidence="1 7">Belongs to the peptidase S11 family.</text>
</comment>
<evidence type="ECO:0000313" key="9">
    <source>
        <dbReference type="EMBL" id="MBO8202361.1"/>
    </source>
</evidence>
<sequence>MTARRRLNIRRPRLWVAVALVLGLVLATVQTLRPLPAPVPRLEAAHASYTIPGHFTMPWPGEGQAAVTLPGTGMVGTHGRQRPVPTASVAKVMTAYVLLTERPLRKGEEGPMIEVDAKAVEEGRSKHESRIKGLTAGQKFSQRDMLKMLMIPSGNNIARLLARWVTDSRTEAAFVRKMNAAARKLGMKDTTYTDPSGLDAATVSTAVDQLKLAEAVMRFDAFRAVVALPSATVDGLDEPLINNMDKLLMSELSIRGIKTGSNTPAGGTLVWAAYKTVGDRTPLILGTMLDQHFDGADPNGANSLTLVKDNSKKIVRAIRASLTSATAVRKGRVVGYLDDGLGGRTPLVTEEDFTVVGVPGQRVELRITARGAPLPHSAKAGTEVGFLTAGSGQDAVKVPVTLRNALSSPSFMAKLTRWS</sequence>
<dbReference type="Pfam" id="PF00768">
    <property type="entry name" value="Peptidase_S11"/>
    <property type="match status" value="1"/>
</dbReference>
<name>A0ABS3Y3Y1_9ACTN</name>
<keyword evidence="9" id="KW-0645">Protease</keyword>
<comment type="caution">
    <text evidence="9">The sequence shown here is derived from an EMBL/GenBank/DDBJ whole genome shotgun (WGS) entry which is preliminary data.</text>
</comment>
<evidence type="ECO:0000256" key="3">
    <source>
        <dbReference type="ARBA" id="ARBA00022801"/>
    </source>
</evidence>
<evidence type="ECO:0000256" key="1">
    <source>
        <dbReference type="ARBA" id="ARBA00007164"/>
    </source>
</evidence>
<dbReference type="Gene3D" id="3.40.710.10">
    <property type="entry name" value="DD-peptidase/beta-lactamase superfamily"/>
    <property type="match status" value="1"/>
</dbReference>
<evidence type="ECO:0000256" key="7">
    <source>
        <dbReference type="RuleBase" id="RU004016"/>
    </source>
</evidence>
<dbReference type="Proteomes" id="UP000721954">
    <property type="component" value="Unassembled WGS sequence"/>
</dbReference>
<dbReference type="InterPro" id="IPR001967">
    <property type="entry name" value="Peptidase_S11_N"/>
</dbReference>
<keyword evidence="3" id="KW-0378">Hydrolase</keyword>
<dbReference type="GO" id="GO:0004180">
    <property type="term" value="F:carboxypeptidase activity"/>
    <property type="evidence" value="ECO:0007669"/>
    <property type="project" value="UniProtKB-KW"/>
</dbReference>
<proteinExistence type="inferred from homology"/>
<dbReference type="SUPFAM" id="SSF56601">
    <property type="entry name" value="beta-lactamase/transpeptidase-like"/>
    <property type="match status" value="1"/>
</dbReference>
<evidence type="ECO:0000256" key="6">
    <source>
        <dbReference type="ARBA" id="ARBA00023316"/>
    </source>
</evidence>
<evidence type="ECO:0000256" key="2">
    <source>
        <dbReference type="ARBA" id="ARBA00022729"/>
    </source>
</evidence>
<dbReference type="InterPro" id="IPR018044">
    <property type="entry name" value="Peptidase_S11"/>
</dbReference>
<keyword evidence="4" id="KW-0133">Cell shape</keyword>
<keyword evidence="10" id="KW-1185">Reference proteome</keyword>
<feature type="domain" description="Peptidase S11 D-alanyl-D-alanine carboxypeptidase A N-terminal" evidence="8">
    <location>
        <begin position="81"/>
        <end position="276"/>
    </location>
</feature>
<gene>
    <name evidence="9" type="ORF">JW613_29360</name>
</gene>
<evidence type="ECO:0000256" key="4">
    <source>
        <dbReference type="ARBA" id="ARBA00022960"/>
    </source>
</evidence>
<keyword evidence="5" id="KW-0573">Peptidoglycan synthesis</keyword>
<dbReference type="PRINTS" id="PR00725">
    <property type="entry name" value="DADACBPTASE1"/>
</dbReference>
<accession>A0ABS3Y3Y1</accession>
<dbReference type="InterPro" id="IPR012338">
    <property type="entry name" value="Beta-lactam/transpept-like"/>
</dbReference>
<dbReference type="PANTHER" id="PTHR21581">
    <property type="entry name" value="D-ALANYL-D-ALANINE CARBOXYPEPTIDASE"/>
    <property type="match status" value="1"/>
</dbReference>
<evidence type="ECO:0000256" key="5">
    <source>
        <dbReference type="ARBA" id="ARBA00022984"/>
    </source>
</evidence>